<feature type="region of interest" description="Disordered" evidence="8">
    <location>
        <begin position="14"/>
        <end position="34"/>
    </location>
</feature>
<sequence length="762" mass="83136">MSFSCVPRCVARNSKRRRRDSRAGSGTGERSEGGVSWTIRPVHIAAWAVLSARHIHDPVTICDSAQNTGSHQGDHAPVESDPFSTLFAPLTSLPGIGPALAPLLEKACGGTRVLDLLFHLPDGFTRRTAISALREAQPGTVVTIALEVMAHHAPTTRRQPWRVKVMDREGHEADIVFFSRARLDRLPIGTQVAVSGKTDRFGEKITFPHPDHIVPITQMDTIPAIEPIWPLTAGLFPGQIRRALKEALGCLPDFPEWIDPHLLAKKSWPCFGAALHALHQPEQIPDQSPHERLAYDELFAHQLAMAWMKRRERQRPGRSLSGDNTLREEALARFGKPMTGSQLQALSEIDGDMAAPRRMLRLLQGDVGAGKTLVALMAMLRAVEAGTQAALMAPTELLAQQHYRTLSKLSPVQVGLLTGSVKGVARRNLLLGIQAGRIRIIVGTHALFQDSVQYRDLGLAVIDEQHRFGVEQRGMLGSKGSRTDVLVMTATPIPRTLLLTQWGEMDVSRLTEKPAGRQPIRTTLHPLGKLDAVIDGIGRALDKGDRVYWVCPLVSESAVSDLAAAEERFAALRARFGDKVGLAHGQQDSAEREAALAEFAAGRTSLLVATTVVEVGVDVPEASIMVVEHAERFGLAQLHQLRGRVGRGAAASFCLLLHEDGMNETARRRLTLLRDTEDGFLIADEDFRLRGGGDLLGKRQSGLPSWRLADTDRHAGLLRIASRDAAYLLDQDPGLTGPRGLAARSLLRLFGRGDALRNLDAG</sequence>
<proteinExistence type="predicted"/>
<dbReference type="PROSITE" id="PS51192">
    <property type="entry name" value="HELICASE_ATP_BIND_1"/>
    <property type="match status" value="1"/>
</dbReference>
<evidence type="ECO:0000256" key="4">
    <source>
        <dbReference type="ARBA" id="ARBA00022806"/>
    </source>
</evidence>
<gene>
    <name evidence="11" type="ORF">GbCGDNIH9_0834</name>
</gene>
<dbReference type="InterPro" id="IPR045562">
    <property type="entry name" value="RecG_dom3_C"/>
</dbReference>
<dbReference type="Pfam" id="PF00270">
    <property type="entry name" value="DEAD"/>
    <property type="match status" value="1"/>
</dbReference>
<dbReference type="Pfam" id="PF19833">
    <property type="entry name" value="RecG_dom3_C"/>
    <property type="match status" value="1"/>
</dbReference>
<keyword evidence="1" id="KW-0547">Nucleotide-binding</keyword>
<dbReference type="Proteomes" id="UP000182373">
    <property type="component" value="Chromosome"/>
</dbReference>
<evidence type="ECO:0000313" key="11">
    <source>
        <dbReference type="EMBL" id="APH54086.1"/>
    </source>
</evidence>
<accession>A0AAC9K8X2</accession>
<dbReference type="CDD" id="cd17992">
    <property type="entry name" value="DEXHc_RecG"/>
    <property type="match status" value="1"/>
</dbReference>
<evidence type="ECO:0000256" key="2">
    <source>
        <dbReference type="ARBA" id="ARBA00022763"/>
    </source>
</evidence>
<keyword evidence="4 11" id="KW-0347">Helicase</keyword>
<dbReference type="GO" id="GO:0003678">
    <property type="term" value="F:DNA helicase activity"/>
    <property type="evidence" value="ECO:0007669"/>
    <property type="project" value="TreeGrafter"/>
</dbReference>
<keyword evidence="5" id="KW-0067">ATP-binding</keyword>
<evidence type="ECO:0000256" key="3">
    <source>
        <dbReference type="ARBA" id="ARBA00022801"/>
    </source>
</evidence>
<dbReference type="Gene3D" id="2.40.50.140">
    <property type="entry name" value="Nucleic acid-binding proteins"/>
    <property type="match status" value="1"/>
</dbReference>
<evidence type="ECO:0000313" key="12">
    <source>
        <dbReference type="Proteomes" id="UP000182373"/>
    </source>
</evidence>
<dbReference type="PANTHER" id="PTHR47964:SF1">
    <property type="entry name" value="ATP-DEPENDENT DNA HELICASE HOMOLOG RECG, CHLOROPLASTIC"/>
    <property type="match status" value="1"/>
</dbReference>
<keyword evidence="6" id="KW-0238">DNA-binding</keyword>
<dbReference type="Pfam" id="PF00271">
    <property type="entry name" value="Helicase_C"/>
    <property type="match status" value="1"/>
</dbReference>
<evidence type="ECO:0000259" key="10">
    <source>
        <dbReference type="PROSITE" id="PS51194"/>
    </source>
</evidence>
<feature type="domain" description="Helicase C-terminal" evidence="10">
    <location>
        <begin position="543"/>
        <end position="688"/>
    </location>
</feature>
<evidence type="ECO:0000256" key="7">
    <source>
        <dbReference type="ARBA" id="ARBA00023204"/>
    </source>
</evidence>
<evidence type="ECO:0000256" key="6">
    <source>
        <dbReference type="ARBA" id="ARBA00023125"/>
    </source>
</evidence>
<dbReference type="CDD" id="cd04488">
    <property type="entry name" value="RecG_wedge_OBF"/>
    <property type="match status" value="1"/>
</dbReference>
<dbReference type="PROSITE" id="PS51194">
    <property type="entry name" value="HELICASE_CTER"/>
    <property type="match status" value="1"/>
</dbReference>
<keyword evidence="7" id="KW-0234">DNA repair</keyword>
<dbReference type="PANTHER" id="PTHR47964">
    <property type="entry name" value="ATP-DEPENDENT DNA HELICASE HOMOLOG RECG, CHLOROPLASTIC"/>
    <property type="match status" value="1"/>
</dbReference>
<evidence type="ECO:0000256" key="1">
    <source>
        <dbReference type="ARBA" id="ARBA00022741"/>
    </source>
</evidence>
<dbReference type="InterPro" id="IPR011545">
    <property type="entry name" value="DEAD/DEAH_box_helicase_dom"/>
</dbReference>
<evidence type="ECO:0000256" key="8">
    <source>
        <dbReference type="SAM" id="MobiDB-lite"/>
    </source>
</evidence>
<keyword evidence="3 11" id="KW-0378">Hydrolase</keyword>
<dbReference type="InterPro" id="IPR001650">
    <property type="entry name" value="Helicase_C-like"/>
</dbReference>
<dbReference type="GO" id="GO:0006281">
    <property type="term" value="P:DNA repair"/>
    <property type="evidence" value="ECO:0007669"/>
    <property type="project" value="UniProtKB-KW"/>
</dbReference>
<dbReference type="AlphaFoldDB" id="A0AAC9K8X2"/>
<dbReference type="SUPFAM" id="SSF50249">
    <property type="entry name" value="Nucleic acid-binding proteins"/>
    <property type="match status" value="1"/>
</dbReference>
<dbReference type="InterPro" id="IPR047112">
    <property type="entry name" value="RecG/Mfd"/>
</dbReference>
<dbReference type="GO" id="GO:0003677">
    <property type="term" value="F:DNA binding"/>
    <property type="evidence" value="ECO:0007669"/>
    <property type="project" value="UniProtKB-KW"/>
</dbReference>
<dbReference type="NCBIfam" id="NF008164">
    <property type="entry name" value="PRK10917.1-2"/>
    <property type="match status" value="1"/>
</dbReference>
<dbReference type="InterPro" id="IPR014001">
    <property type="entry name" value="Helicase_ATP-bd"/>
</dbReference>
<protein>
    <submittedName>
        <fullName evidence="11">ATP-dependent DNA helicase recG</fullName>
        <ecNumber evidence="11">3.6.1.-</ecNumber>
    </submittedName>
</protein>
<evidence type="ECO:0000259" key="9">
    <source>
        <dbReference type="PROSITE" id="PS51192"/>
    </source>
</evidence>
<feature type="domain" description="Helicase ATP-binding" evidence="9">
    <location>
        <begin position="352"/>
        <end position="510"/>
    </location>
</feature>
<dbReference type="GO" id="GO:0016787">
    <property type="term" value="F:hydrolase activity"/>
    <property type="evidence" value="ECO:0007669"/>
    <property type="project" value="UniProtKB-KW"/>
</dbReference>
<name>A0AAC9K8X2_9PROT</name>
<dbReference type="EC" id="3.6.1.-" evidence="11"/>
<keyword evidence="2" id="KW-0227">DNA damage</keyword>
<reference evidence="12" key="1">
    <citation type="submission" date="2016-11" db="EMBL/GenBank/DDBJ databases">
        <title>Comparative genomic and phenotypic analysis of Granulibacter bethesdensis clinical isolates from patients with chronic granulomatous disease.</title>
        <authorList>
            <person name="Zarember K.A."/>
            <person name="Porcella S.F."/>
            <person name="Chu J."/>
            <person name="Ding L."/>
            <person name="Dahlstrom E."/>
            <person name="Barbian K."/>
            <person name="Martens C."/>
            <person name="Sykora L."/>
            <person name="Kramer S."/>
            <person name="Pettinato A.M."/>
            <person name="Hong H."/>
            <person name="Wald G."/>
            <person name="Berg L.J."/>
            <person name="Rogge L.S."/>
            <person name="Greenberg D.E."/>
            <person name="Falcone E.L."/>
            <person name="Neves J.F."/>
            <person name="Simoes M.J."/>
            <person name="Casal M."/>
            <person name="Rodriguez-Lopez F.C."/>
            <person name="Zelazny A."/>
            <person name="Gallin J.I."/>
            <person name="Holland S.M."/>
        </authorList>
    </citation>
    <scope>NUCLEOTIDE SEQUENCE [LARGE SCALE GENOMIC DNA]</scope>
    <source>
        <strain evidence="12">NIH9.1</strain>
    </source>
</reference>
<dbReference type="SUPFAM" id="SSF52540">
    <property type="entry name" value="P-loop containing nucleoside triphosphate hydrolases"/>
    <property type="match status" value="2"/>
</dbReference>
<dbReference type="SMART" id="SM00487">
    <property type="entry name" value="DEXDc"/>
    <property type="match status" value="1"/>
</dbReference>
<dbReference type="SMART" id="SM00490">
    <property type="entry name" value="HELICc"/>
    <property type="match status" value="1"/>
</dbReference>
<dbReference type="EMBL" id="CP018191">
    <property type="protein sequence ID" value="APH54086.1"/>
    <property type="molecule type" value="Genomic_DNA"/>
</dbReference>
<dbReference type="Gene3D" id="3.40.50.300">
    <property type="entry name" value="P-loop containing nucleotide triphosphate hydrolases"/>
    <property type="match status" value="2"/>
</dbReference>
<dbReference type="InterPro" id="IPR012340">
    <property type="entry name" value="NA-bd_OB-fold"/>
</dbReference>
<evidence type="ECO:0000256" key="5">
    <source>
        <dbReference type="ARBA" id="ARBA00022840"/>
    </source>
</evidence>
<organism evidence="11 12">
    <name type="scientific">Granulibacter bethesdensis</name>
    <dbReference type="NCBI Taxonomy" id="364410"/>
    <lineage>
        <taxon>Bacteria</taxon>
        <taxon>Pseudomonadati</taxon>
        <taxon>Pseudomonadota</taxon>
        <taxon>Alphaproteobacteria</taxon>
        <taxon>Acetobacterales</taxon>
        <taxon>Acetobacteraceae</taxon>
        <taxon>Granulibacter</taxon>
    </lineage>
</organism>
<dbReference type="GO" id="GO:0005524">
    <property type="term" value="F:ATP binding"/>
    <property type="evidence" value="ECO:0007669"/>
    <property type="project" value="UniProtKB-KW"/>
</dbReference>
<dbReference type="InterPro" id="IPR027417">
    <property type="entry name" value="P-loop_NTPase"/>
</dbReference>